<feature type="domain" description="HU" evidence="1">
    <location>
        <begin position="1"/>
        <end position="75"/>
    </location>
</feature>
<proteinExistence type="predicted"/>
<gene>
    <name evidence="2" type="ORF">RT41_GL001835</name>
</gene>
<accession>A0A2A5RJX9</accession>
<reference evidence="2 3" key="1">
    <citation type="submission" date="2014-12" db="EMBL/GenBank/DDBJ databases">
        <title>Draft genome sequences of 10 type strains of Lactococcus.</title>
        <authorList>
            <person name="Sun Z."/>
            <person name="Zhong Z."/>
            <person name="Liu W."/>
            <person name="Zhang W."/>
            <person name="Zhang H."/>
        </authorList>
    </citation>
    <scope>NUCLEOTIDE SEQUENCE [LARGE SCALE GENOMIC DNA]</scope>
    <source>
        <strain evidence="2 3">JCM 16395</strain>
    </source>
</reference>
<protein>
    <recommendedName>
        <fullName evidence="1">HU domain-containing protein</fullName>
    </recommendedName>
</protein>
<evidence type="ECO:0000313" key="3">
    <source>
        <dbReference type="Proteomes" id="UP000218181"/>
    </source>
</evidence>
<keyword evidence="3" id="KW-1185">Reference proteome</keyword>
<dbReference type="Pfam" id="PF18291">
    <property type="entry name" value="HU-HIG"/>
    <property type="match status" value="1"/>
</dbReference>
<name>A0A2A5RJX9_9LACT</name>
<dbReference type="InterPro" id="IPR041607">
    <property type="entry name" value="HU-HIG"/>
</dbReference>
<dbReference type="Proteomes" id="UP000218181">
    <property type="component" value="Unassembled WGS sequence"/>
</dbReference>
<dbReference type="AlphaFoldDB" id="A0A2A5RJX9"/>
<evidence type="ECO:0000259" key="1">
    <source>
        <dbReference type="Pfam" id="PF18291"/>
    </source>
</evidence>
<dbReference type="EMBL" id="JXJU01000008">
    <property type="protein sequence ID" value="PCR99459.1"/>
    <property type="molecule type" value="Genomic_DNA"/>
</dbReference>
<sequence>MVAHYKIIQKHNPNNGDEPKKYYGKLIRMRTLSTPDVVHQIMERSSLKEGDITSVLMNLAKVINYNLMLGDAVKL</sequence>
<evidence type="ECO:0000313" key="2">
    <source>
        <dbReference type="EMBL" id="PCR99459.1"/>
    </source>
</evidence>
<organism evidence="2 3">
    <name type="scientific">Lactococcus fujiensis JCM 16395</name>
    <dbReference type="NCBI Taxonomy" id="1291764"/>
    <lineage>
        <taxon>Bacteria</taxon>
        <taxon>Bacillati</taxon>
        <taxon>Bacillota</taxon>
        <taxon>Bacilli</taxon>
        <taxon>Lactobacillales</taxon>
        <taxon>Streptococcaceae</taxon>
        <taxon>Lactococcus</taxon>
    </lineage>
</organism>
<dbReference type="STRING" id="1291764.GCA_001311235_01583"/>
<comment type="caution">
    <text evidence="2">The sequence shown here is derived from an EMBL/GenBank/DDBJ whole genome shotgun (WGS) entry which is preliminary data.</text>
</comment>
<dbReference type="RefSeq" id="WP_054639382.1">
    <property type="nucleotide sequence ID" value="NZ_BBAL01000005.1"/>
</dbReference>